<protein>
    <submittedName>
        <fullName evidence="3">N-acetyltransferase</fullName>
    </submittedName>
</protein>
<evidence type="ECO:0000313" key="4">
    <source>
        <dbReference type="Proteomes" id="UP000626210"/>
    </source>
</evidence>
<evidence type="ECO:0000259" key="2">
    <source>
        <dbReference type="PROSITE" id="PS51186"/>
    </source>
</evidence>
<dbReference type="PROSITE" id="PS51186">
    <property type="entry name" value="GNAT"/>
    <property type="match status" value="1"/>
</dbReference>
<dbReference type="Pfam" id="PF00583">
    <property type="entry name" value="Acetyltransf_1"/>
    <property type="match status" value="1"/>
</dbReference>
<dbReference type="RefSeq" id="WP_189686192.1">
    <property type="nucleotide sequence ID" value="NZ_BMYK01000003.1"/>
</dbReference>
<comment type="caution">
    <text evidence="3">The sequence shown here is derived from an EMBL/GenBank/DDBJ whole genome shotgun (WGS) entry which is preliminary data.</text>
</comment>
<feature type="compositionally biased region" description="Basic and acidic residues" evidence="1">
    <location>
        <begin position="20"/>
        <end position="29"/>
    </location>
</feature>
<dbReference type="InterPro" id="IPR000182">
    <property type="entry name" value="GNAT_dom"/>
</dbReference>
<proteinExistence type="predicted"/>
<reference evidence="4" key="1">
    <citation type="journal article" date="2019" name="Int. J. Syst. Evol. Microbiol.">
        <title>The Global Catalogue of Microorganisms (GCM) 10K type strain sequencing project: providing services to taxonomists for standard genome sequencing and annotation.</title>
        <authorList>
            <consortium name="The Broad Institute Genomics Platform"/>
            <consortium name="The Broad Institute Genome Sequencing Center for Infectious Disease"/>
            <person name="Wu L."/>
            <person name="Ma J."/>
        </authorList>
    </citation>
    <scope>NUCLEOTIDE SEQUENCE [LARGE SCALE GENOMIC DNA]</scope>
    <source>
        <strain evidence="4">KCTC 23314</strain>
    </source>
</reference>
<evidence type="ECO:0000256" key="1">
    <source>
        <dbReference type="SAM" id="MobiDB-lite"/>
    </source>
</evidence>
<dbReference type="Proteomes" id="UP000626210">
    <property type="component" value="Unassembled WGS sequence"/>
</dbReference>
<keyword evidence="4" id="KW-1185">Reference proteome</keyword>
<accession>A0ABQ3FXS3</accession>
<dbReference type="SUPFAM" id="SSF55729">
    <property type="entry name" value="Acyl-CoA N-acyltransferases (Nat)"/>
    <property type="match status" value="1"/>
</dbReference>
<gene>
    <name evidence="3" type="ORF">GCM10007320_13530</name>
</gene>
<feature type="domain" description="N-acetyltransferase" evidence="2">
    <location>
        <begin position="35"/>
        <end position="203"/>
    </location>
</feature>
<name>A0ABQ3FXS3_9BURK</name>
<dbReference type="EMBL" id="BMYK01000003">
    <property type="protein sequence ID" value="GHC75404.1"/>
    <property type="molecule type" value="Genomic_DNA"/>
</dbReference>
<dbReference type="CDD" id="cd04301">
    <property type="entry name" value="NAT_SF"/>
    <property type="match status" value="1"/>
</dbReference>
<feature type="region of interest" description="Disordered" evidence="1">
    <location>
        <begin position="1"/>
        <end position="31"/>
    </location>
</feature>
<evidence type="ECO:0000313" key="3">
    <source>
        <dbReference type="EMBL" id="GHC75404.1"/>
    </source>
</evidence>
<sequence length="239" mass="26826">MQHNTRSPAPSAADGISRAHGRDGAEKRRSAPVIVPIRSLGPEHRERISRHLMALNPHDRYLRFGYAAADEHVRRYVHSLDFDRDEIFGIYNRRLELIAMAHLAFSIDPSLTSCAEFGVSVSEHVRGRGYGARLFERAVMHARNEGVQSLFIHALSENTAMLKIARNAGATVERDGSETEAFLRLPAATLDSRVTELMHQHLGLTDYHLKAQAQQFRRFLEGLQEVRQGVQGARGKSGR</sequence>
<dbReference type="Gene3D" id="3.40.630.30">
    <property type="match status" value="1"/>
</dbReference>
<organism evidence="3 4">
    <name type="scientific">Pseudorhodoferax aquiterrae</name>
    <dbReference type="NCBI Taxonomy" id="747304"/>
    <lineage>
        <taxon>Bacteria</taxon>
        <taxon>Pseudomonadati</taxon>
        <taxon>Pseudomonadota</taxon>
        <taxon>Betaproteobacteria</taxon>
        <taxon>Burkholderiales</taxon>
        <taxon>Comamonadaceae</taxon>
    </lineage>
</organism>
<dbReference type="InterPro" id="IPR016181">
    <property type="entry name" value="Acyl_CoA_acyltransferase"/>
</dbReference>